<reference evidence="2 3" key="1">
    <citation type="journal article" date="2012" name="Genome Biol.">
        <title>Sequencing three crocodilian genomes to illuminate the evolution of archosaurs and amniotes.</title>
        <authorList>
            <person name="St John J.A."/>
            <person name="Braun E.L."/>
            <person name="Isberg S.R."/>
            <person name="Miles L.G."/>
            <person name="Chong A.Y."/>
            <person name="Gongora J."/>
            <person name="Dalzell P."/>
            <person name="Moran C."/>
            <person name="Bed'hom B."/>
            <person name="Abzhanov A."/>
            <person name="Burgess S.C."/>
            <person name="Cooksey A.M."/>
            <person name="Castoe T.A."/>
            <person name="Crawford N.G."/>
            <person name="Densmore L.D."/>
            <person name="Drew J.C."/>
            <person name="Edwards S.V."/>
            <person name="Faircloth B.C."/>
            <person name="Fujita M.K."/>
            <person name="Greenwold M.J."/>
            <person name="Hoffmann F.G."/>
            <person name="Howard J.M."/>
            <person name="Iguchi T."/>
            <person name="Janes D.E."/>
            <person name="Khan S.Y."/>
            <person name="Kohno S."/>
            <person name="de Koning A.J."/>
            <person name="Lance S.L."/>
            <person name="McCarthy F.M."/>
            <person name="McCormack J.E."/>
            <person name="Merchant M.E."/>
            <person name="Peterson D.G."/>
            <person name="Pollock D.D."/>
            <person name="Pourmand N."/>
            <person name="Raney B.J."/>
            <person name="Roessler K.A."/>
            <person name="Sanford J.R."/>
            <person name="Sawyer R.H."/>
            <person name="Schmidt C.J."/>
            <person name="Triplett E.W."/>
            <person name="Tuberville T.D."/>
            <person name="Venegas-Anaya M."/>
            <person name="Howard J.T."/>
            <person name="Jarvis E.D."/>
            <person name="Guillette L.J.Jr."/>
            <person name="Glenn T.C."/>
            <person name="Green R.E."/>
            <person name="Ray D.A."/>
        </authorList>
    </citation>
    <scope>NUCLEOTIDE SEQUENCE [LARGE SCALE GENOMIC DNA]</scope>
    <source>
        <strain evidence="2">KSC_2009_1</strain>
    </source>
</reference>
<accession>A0A151N4T0</accession>
<organism evidence="2 3">
    <name type="scientific">Alligator mississippiensis</name>
    <name type="common">American alligator</name>
    <dbReference type="NCBI Taxonomy" id="8496"/>
    <lineage>
        <taxon>Eukaryota</taxon>
        <taxon>Metazoa</taxon>
        <taxon>Chordata</taxon>
        <taxon>Craniata</taxon>
        <taxon>Vertebrata</taxon>
        <taxon>Euteleostomi</taxon>
        <taxon>Archelosauria</taxon>
        <taxon>Archosauria</taxon>
        <taxon>Crocodylia</taxon>
        <taxon>Alligatoridae</taxon>
        <taxon>Alligatorinae</taxon>
        <taxon>Alligator</taxon>
    </lineage>
</organism>
<feature type="coiled-coil region" evidence="1">
    <location>
        <begin position="416"/>
        <end position="464"/>
    </location>
</feature>
<keyword evidence="3" id="KW-1185">Reference proteome</keyword>
<gene>
    <name evidence="2" type="primary">PMFBP1</name>
    <name evidence="2" type="ORF">Y1Q_0022896</name>
</gene>
<feature type="coiled-coil region" evidence="1">
    <location>
        <begin position="127"/>
        <end position="228"/>
    </location>
</feature>
<dbReference type="PANTHER" id="PTHR18881:SF2">
    <property type="entry name" value="POLYAMINE-MODULATED FACTOR 1-BINDING PROTEIN 1"/>
    <property type="match status" value="1"/>
</dbReference>
<dbReference type="InterPro" id="IPR037391">
    <property type="entry name" value="PMF1-bd"/>
</dbReference>
<dbReference type="EMBL" id="AKHW03004053">
    <property type="protein sequence ID" value="KYO31834.1"/>
    <property type="molecule type" value="Genomic_DNA"/>
</dbReference>
<sequence length="489" mass="56770">MQGLDLEHWLQQCRALKKEMLYYEELGQEQEQLRAMWECLTTDESKSSTKESSLDLGQKDQASLSQASTLEGWVQSLEQDLQDARIQAVQWHEEWLWQAQEELVQTCSALEEEGWAVEQQHVSDQSLEASMKQAQQEEEQNEVARAAQCEELQELQQSLQDTQQRLQQAAQELVQQEELVLLTQSSLQSVQKLLSERVAEVEQHKQAGRKLEADLRVLQDQVVSSEQEAKNSRLCWVLEVQHCPVTPRKLLKHLKVELSHWKEKHQVAMQQSLQHQHTAAVTELKLESSQEQARGLQQKVYDLKGQSEELSSQVQRWQQRHQDRAQALVQRDEDLVICKVELATLREKLHGVVEQRDVLQREVNLLRQKFMASSAEMEALRSSLRAAHSDSCRLRHENELVLANFSQWAKEQMQVNERLGQKIREQIKQVAQLTGEKVHLQEELTRLHQENRHLKAKREQQHSEWDAGGRGSMCRCSHTQQCPVKGEPC</sequence>
<dbReference type="Proteomes" id="UP000050525">
    <property type="component" value="Unassembled WGS sequence"/>
</dbReference>
<comment type="caution">
    <text evidence="2">The sequence shown here is derived from an EMBL/GenBank/DDBJ whole genome shotgun (WGS) entry which is preliminary data.</text>
</comment>
<keyword evidence="1" id="KW-0175">Coiled coil</keyword>
<dbReference type="PANTHER" id="PTHR18881">
    <property type="entry name" value="POLYAMINE-MODULATED FACTOR 1-BINDING PROTEIN 1-RELATED"/>
    <property type="match status" value="1"/>
</dbReference>
<proteinExistence type="predicted"/>
<name>A0A151N4T0_ALLMI</name>
<dbReference type="AlphaFoldDB" id="A0A151N4T0"/>
<evidence type="ECO:0000313" key="3">
    <source>
        <dbReference type="Proteomes" id="UP000050525"/>
    </source>
</evidence>
<dbReference type="GO" id="GO:0007283">
    <property type="term" value="P:spermatogenesis"/>
    <property type="evidence" value="ECO:0007669"/>
    <property type="project" value="TreeGrafter"/>
</dbReference>
<evidence type="ECO:0000313" key="2">
    <source>
        <dbReference type="EMBL" id="KYO31834.1"/>
    </source>
</evidence>
<feature type="coiled-coil region" evidence="1">
    <location>
        <begin position="279"/>
        <end position="306"/>
    </location>
</feature>
<protein>
    <submittedName>
        <fullName evidence="2">Polyamine-modulated factor 1-binding protein 1</fullName>
    </submittedName>
</protein>
<evidence type="ECO:0000256" key="1">
    <source>
        <dbReference type="SAM" id="Coils"/>
    </source>
</evidence>